<name>A0A7Y9LK89_9BURK</name>
<comment type="caution">
    <text evidence="4">The sequence shown here is derived from an EMBL/GenBank/DDBJ whole genome shotgun (WGS) entry which is preliminary data.</text>
</comment>
<organism evidence="4 5">
    <name type="scientific">Pigmentiphaga litoralis</name>
    <dbReference type="NCBI Taxonomy" id="516702"/>
    <lineage>
        <taxon>Bacteria</taxon>
        <taxon>Pseudomonadati</taxon>
        <taxon>Pseudomonadota</taxon>
        <taxon>Betaproteobacteria</taxon>
        <taxon>Burkholderiales</taxon>
        <taxon>Alcaligenaceae</taxon>
        <taxon>Pigmentiphaga</taxon>
    </lineage>
</organism>
<dbReference type="RefSeq" id="WP_179583188.1">
    <property type="nucleotide sequence ID" value="NZ_JACBYR010000001.1"/>
</dbReference>
<dbReference type="GO" id="GO:0004540">
    <property type="term" value="F:RNA nuclease activity"/>
    <property type="evidence" value="ECO:0007669"/>
    <property type="project" value="InterPro"/>
</dbReference>
<dbReference type="GO" id="GO:0016787">
    <property type="term" value="F:hydrolase activity"/>
    <property type="evidence" value="ECO:0007669"/>
    <property type="project" value="UniProtKB-KW"/>
</dbReference>
<accession>A0A7Y9LK89</accession>
<reference evidence="4 5" key="1">
    <citation type="submission" date="2020-07" db="EMBL/GenBank/DDBJ databases">
        <title>Genomic Encyclopedia of Type Strains, Phase IV (KMG-V): Genome sequencing to study the core and pangenomes of soil and plant-associated prokaryotes.</title>
        <authorList>
            <person name="Whitman W."/>
        </authorList>
    </citation>
    <scope>NUCLEOTIDE SEQUENCE [LARGE SCALE GENOMIC DNA]</scope>
    <source>
        <strain evidence="4 5">SAS40</strain>
    </source>
</reference>
<protein>
    <submittedName>
        <fullName evidence="4">Uncharacterized protein with HEPN domain</fullName>
    </submittedName>
</protein>
<evidence type="ECO:0000313" key="5">
    <source>
        <dbReference type="Proteomes" id="UP000542125"/>
    </source>
</evidence>
<evidence type="ECO:0000256" key="1">
    <source>
        <dbReference type="ARBA" id="ARBA00022649"/>
    </source>
</evidence>
<dbReference type="Pfam" id="PF01934">
    <property type="entry name" value="HepT-like"/>
    <property type="match status" value="1"/>
</dbReference>
<dbReference type="GO" id="GO:0110001">
    <property type="term" value="C:toxin-antitoxin complex"/>
    <property type="evidence" value="ECO:0007669"/>
    <property type="project" value="InterPro"/>
</dbReference>
<dbReference type="InterPro" id="IPR008201">
    <property type="entry name" value="HepT-like"/>
</dbReference>
<proteinExistence type="predicted"/>
<keyword evidence="1" id="KW-1277">Toxin-antitoxin system</keyword>
<keyword evidence="5" id="KW-1185">Reference proteome</keyword>
<dbReference type="AlphaFoldDB" id="A0A7Y9LK89"/>
<evidence type="ECO:0000256" key="3">
    <source>
        <dbReference type="ARBA" id="ARBA00022801"/>
    </source>
</evidence>
<sequence length="53" mass="5979">MSKQLRAQDFVDHILQAIERIDRYTAGMDESGFVANEMAQDAVIRVMRPVLAA</sequence>
<gene>
    <name evidence="4" type="ORF">FHW18_000558</name>
</gene>
<evidence type="ECO:0000256" key="2">
    <source>
        <dbReference type="ARBA" id="ARBA00022722"/>
    </source>
</evidence>
<keyword evidence="2" id="KW-0540">Nuclease</keyword>
<keyword evidence="3" id="KW-0378">Hydrolase</keyword>
<dbReference type="EMBL" id="JACBYR010000001">
    <property type="protein sequence ID" value="NYE81287.1"/>
    <property type="molecule type" value="Genomic_DNA"/>
</dbReference>
<dbReference type="Proteomes" id="UP000542125">
    <property type="component" value="Unassembled WGS sequence"/>
</dbReference>
<evidence type="ECO:0000313" key="4">
    <source>
        <dbReference type="EMBL" id="NYE81287.1"/>
    </source>
</evidence>